<name>A0A6L9G5L2_9MICC</name>
<gene>
    <name evidence="2" type="ORF">GT020_10650</name>
</gene>
<dbReference type="EMBL" id="WYDN01000008">
    <property type="protein sequence ID" value="NAZ16518.1"/>
    <property type="molecule type" value="Genomic_DNA"/>
</dbReference>
<accession>A0A6L9G5L2</accession>
<organism evidence="2 3">
    <name type="scientific">Glutamicibacter soli</name>
    <dbReference type="NCBI Taxonomy" id="453836"/>
    <lineage>
        <taxon>Bacteria</taxon>
        <taxon>Bacillati</taxon>
        <taxon>Actinomycetota</taxon>
        <taxon>Actinomycetes</taxon>
        <taxon>Micrococcales</taxon>
        <taxon>Micrococcaceae</taxon>
        <taxon>Glutamicibacter</taxon>
    </lineage>
</organism>
<dbReference type="Proteomes" id="UP000477543">
    <property type="component" value="Unassembled WGS sequence"/>
</dbReference>
<dbReference type="AlphaFoldDB" id="A0A6L9G5L2"/>
<evidence type="ECO:0000259" key="1">
    <source>
        <dbReference type="Pfam" id="PF12008"/>
    </source>
</evidence>
<dbReference type="Pfam" id="PF12008">
    <property type="entry name" value="EcoR124_C"/>
    <property type="match status" value="1"/>
</dbReference>
<comment type="caution">
    <text evidence="2">The sequence shown here is derived from an EMBL/GenBank/DDBJ whole genome shotgun (WGS) entry which is preliminary data.</text>
</comment>
<reference evidence="2 3" key="1">
    <citation type="submission" date="2020-01" db="EMBL/GenBank/DDBJ databases">
        <title>Glutamicibacter soli M275.</title>
        <authorList>
            <person name="Meng X."/>
        </authorList>
    </citation>
    <scope>NUCLEOTIDE SEQUENCE [LARGE SCALE GENOMIC DNA]</scope>
    <source>
        <strain evidence="2 3">M275</strain>
    </source>
</reference>
<proteinExistence type="predicted"/>
<dbReference type="InterPro" id="IPR022625">
    <property type="entry name" value="TypeI_RM_Rsu_C"/>
</dbReference>
<protein>
    <recommendedName>
        <fullName evidence="1">Type I restriction enzyme R protein C-terminal domain-containing protein</fullName>
    </recommendedName>
</protein>
<evidence type="ECO:0000313" key="2">
    <source>
        <dbReference type="EMBL" id="NAZ16518.1"/>
    </source>
</evidence>
<feature type="domain" description="Type I restriction enzyme R protein C-terminal" evidence="1">
    <location>
        <begin position="13"/>
        <end position="93"/>
    </location>
</feature>
<sequence>MCNYIASRVQGPVTAYLEAQREKELGEIIAAENLKPEETAQFIDAAFREGSIRASGTAITKVLPPVSRFSKEKNHGEKKRRVVQQLGEFFERFFGLVSKR</sequence>
<evidence type="ECO:0000313" key="3">
    <source>
        <dbReference type="Proteomes" id="UP000477543"/>
    </source>
</evidence>